<dbReference type="InterPro" id="IPR036388">
    <property type="entry name" value="WH-like_DNA-bd_sf"/>
</dbReference>
<sequence>MTRDDTADAADPSGQDGEAPHASRQPACEAIEPTAEEAALAILPALEMLSTLGGPYPTEIAPTWPRPAEGERPIDYLTPVQLQVLGLLLRGYTRADIARDPELRVSRSTVHRWEHRDENFRAAYAESMAEMRSATRPLLIDGFRKGVMELVDLVSSTSAKIRLGAATQLTRLYRPDEVGAVTAGNERETDTDAEWMRRFTTKGDAFLPHDTQLAAINCLARYLVLVAGVQSGKTDTGAINFWKRIVMENDPTAVYYLVAPTTGIGKVMRKRFVSRAPKGWLLNPSGSGQDFERTWKLSNGATVEFRSANKPENIVAETLCGAWLDEFTLMRATVWQVSLRGRLAATGGWVIFTGTPRGPTWAYEEVWRRTQPHDDLYDKGGNWAGFTWHSSANPRVSAMEVADAKATLPDAFFRREWQASWEAFHGQVFPDFSKAANVFDLTKVLTKRSEGTLFDAGVDWGYGSPGALVVGRLNADASWDIVHEVHEAKRLTAWWIERFKEAHLRFGAMTGRGIDTFWCDGAEPDRIVAARRALRKWAKELGIRAPRVRPGKKERYRGILHVASLFKQRRVRIHRACSVTIAQLQGYKFKEDREGDDTDAIEEGNDHTVDALRYMTYSRKRADRKGGNVEMGSA</sequence>
<gene>
    <name evidence="2" type="ORF">LCGC14_0273010</name>
</gene>
<feature type="region of interest" description="Disordered" evidence="1">
    <location>
        <begin position="1"/>
        <end position="27"/>
    </location>
</feature>
<dbReference type="InterPro" id="IPR027417">
    <property type="entry name" value="P-loop_NTPase"/>
</dbReference>
<reference evidence="2" key="1">
    <citation type="journal article" date="2015" name="Nature">
        <title>Complex archaea that bridge the gap between prokaryotes and eukaryotes.</title>
        <authorList>
            <person name="Spang A."/>
            <person name="Saw J.H."/>
            <person name="Jorgensen S.L."/>
            <person name="Zaremba-Niedzwiedzka K."/>
            <person name="Martijn J."/>
            <person name="Lind A.E."/>
            <person name="van Eijk R."/>
            <person name="Schleper C."/>
            <person name="Guy L."/>
            <person name="Ettema T.J."/>
        </authorList>
    </citation>
    <scope>NUCLEOTIDE SEQUENCE</scope>
</reference>
<dbReference type="EMBL" id="LAZR01000153">
    <property type="protein sequence ID" value="KKN85890.1"/>
    <property type="molecule type" value="Genomic_DNA"/>
</dbReference>
<dbReference type="Pfam" id="PF03237">
    <property type="entry name" value="Terminase_6N"/>
    <property type="match status" value="1"/>
</dbReference>
<evidence type="ECO:0000256" key="1">
    <source>
        <dbReference type="SAM" id="MobiDB-lite"/>
    </source>
</evidence>
<proteinExistence type="predicted"/>
<comment type="caution">
    <text evidence="2">The sequence shown here is derived from an EMBL/GenBank/DDBJ whole genome shotgun (WGS) entry which is preliminary data.</text>
</comment>
<protein>
    <submittedName>
        <fullName evidence="2">Uncharacterized protein</fullName>
    </submittedName>
</protein>
<dbReference type="AlphaFoldDB" id="A0A0F9TXZ3"/>
<accession>A0A0F9TXZ3</accession>
<dbReference type="Gene3D" id="3.40.50.300">
    <property type="entry name" value="P-loop containing nucleotide triphosphate hydrolases"/>
    <property type="match status" value="1"/>
</dbReference>
<evidence type="ECO:0000313" key="2">
    <source>
        <dbReference type="EMBL" id="KKN85890.1"/>
    </source>
</evidence>
<name>A0A0F9TXZ3_9ZZZZ</name>
<dbReference type="Gene3D" id="3.30.420.280">
    <property type="match status" value="1"/>
</dbReference>
<dbReference type="Gene3D" id="1.10.10.10">
    <property type="entry name" value="Winged helix-like DNA-binding domain superfamily/Winged helix DNA-binding domain"/>
    <property type="match status" value="1"/>
</dbReference>
<organism evidence="2">
    <name type="scientific">marine sediment metagenome</name>
    <dbReference type="NCBI Taxonomy" id="412755"/>
    <lineage>
        <taxon>unclassified sequences</taxon>
        <taxon>metagenomes</taxon>
        <taxon>ecological metagenomes</taxon>
    </lineage>
</organism>